<dbReference type="AlphaFoldDB" id="A0A165L9E1"/>
<dbReference type="OrthoDB" id="2800503at2759"/>
<gene>
    <name evidence="1" type="ORF">EXIGLDRAFT_670093</name>
</gene>
<evidence type="ECO:0000313" key="2">
    <source>
        <dbReference type="Proteomes" id="UP000077266"/>
    </source>
</evidence>
<dbReference type="InParanoid" id="A0A165L9E1"/>
<sequence>MAIKSVLANHPLSADDPLHGSDGLKVLSVSKLRNRGVLFNFGDKLAVNWVRRHRTAFVASFDAAAILRDRGYPVLVKNVPVEFDPTNLDSLRRVERANDFPADSILRAKWLRPIERRNPGQKNAHLCLVVSGAGLANSVITS</sequence>
<accession>A0A165L9E1</accession>
<protein>
    <submittedName>
        <fullName evidence="1">Uncharacterized protein</fullName>
    </submittedName>
</protein>
<proteinExistence type="predicted"/>
<feature type="non-terminal residue" evidence="1">
    <location>
        <position position="142"/>
    </location>
</feature>
<dbReference type="Proteomes" id="UP000077266">
    <property type="component" value="Unassembled WGS sequence"/>
</dbReference>
<evidence type="ECO:0000313" key="1">
    <source>
        <dbReference type="EMBL" id="KZV97557.1"/>
    </source>
</evidence>
<name>A0A165L9E1_EXIGL</name>
<dbReference type="STRING" id="1314781.A0A165L9E1"/>
<keyword evidence="2" id="KW-1185">Reference proteome</keyword>
<organism evidence="1 2">
    <name type="scientific">Exidia glandulosa HHB12029</name>
    <dbReference type="NCBI Taxonomy" id="1314781"/>
    <lineage>
        <taxon>Eukaryota</taxon>
        <taxon>Fungi</taxon>
        <taxon>Dikarya</taxon>
        <taxon>Basidiomycota</taxon>
        <taxon>Agaricomycotina</taxon>
        <taxon>Agaricomycetes</taxon>
        <taxon>Auriculariales</taxon>
        <taxon>Exidiaceae</taxon>
        <taxon>Exidia</taxon>
    </lineage>
</organism>
<reference evidence="1 2" key="1">
    <citation type="journal article" date="2016" name="Mol. Biol. Evol.">
        <title>Comparative Genomics of Early-Diverging Mushroom-Forming Fungi Provides Insights into the Origins of Lignocellulose Decay Capabilities.</title>
        <authorList>
            <person name="Nagy L.G."/>
            <person name="Riley R."/>
            <person name="Tritt A."/>
            <person name="Adam C."/>
            <person name="Daum C."/>
            <person name="Floudas D."/>
            <person name="Sun H."/>
            <person name="Yadav J.S."/>
            <person name="Pangilinan J."/>
            <person name="Larsson K.H."/>
            <person name="Matsuura K."/>
            <person name="Barry K."/>
            <person name="Labutti K."/>
            <person name="Kuo R."/>
            <person name="Ohm R.A."/>
            <person name="Bhattacharya S.S."/>
            <person name="Shirouzu T."/>
            <person name="Yoshinaga Y."/>
            <person name="Martin F.M."/>
            <person name="Grigoriev I.V."/>
            <person name="Hibbett D.S."/>
        </authorList>
    </citation>
    <scope>NUCLEOTIDE SEQUENCE [LARGE SCALE GENOMIC DNA]</scope>
    <source>
        <strain evidence="1 2">HHB12029</strain>
    </source>
</reference>
<dbReference type="EMBL" id="KV425929">
    <property type="protein sequence ID" value="KZV97557.1"/>
    <property type="molecule type" value="Genomic_DNA"/>
</dbReference>